<gene>
    <name evidence="9" type="ORF">KK060_14715</name>
</gene>
<feature type="transmembrane region" description="Helical" evidence="7">
    <location>
        <begin position="83"/>
        <end position="100"/>
    </location>
</feature>
<evidence type="ECO:0000256" key="7">
    <source>
        <dbReference type="SAM" id="Phobius"/>
    </source>
</evidence>
<dbReference type="PROSITE" id="PS50109">
    <property type="entry name" value="HIS_KIN"/>
    <property type="match status" value="1"/>
</dbReference>
<dbReference type="InterPro" id="IPR003594">
    <property type="entry name" value="HATPase_dom"/>
</dbReference>
<feature type="transmembrane region" description="Helical" evidence="7">
    <location>
        <begin position="24"/>
        <end position="48"/>
    </location>
</feature>
<dbReference type="SUPFAM" id="SSF55874">
    <property type="entry name" value="ATPase domain of HSP90 chaperone/DNA topoisomerase II/histidine kinase"/>
    <property type="match status" value="1"/>
</dbReference>
<feature type="transmembrane region" description="Helical" evidence="7">
    <location>
        <begin position="175"/>
        <end position="195"/>
    </location>
</feature>
<dbReference type="SMART" id="SM00388">
    <property type="entry name" value="HisKA"/>
    <property type="match status" value="1"/>
</dbReference>
<dbReference type="InterPro" id="IPR036890">
    <property type="entry name" value="HATPase_C_sf"/>
</dbReference>
<evidence type="ECO:0000256" key="4">
    <source>
        <dbReference type="ARBA" id="ARBA00022679"/>
    </source>
</evidence>
<dbReference type="PANTHER" id="PTHR42878:SF15">
    <property type="entry name" value="BACTERIOPHYTOCHROME"/>
    <property type="match status" value="1"/>
</dbReference>
<feature type="transmembrane region" description="Helical" evidence="7">
    <location>
        <begin position="137"/>
        <end position="155"/>
    </location>
</feature>
<dbReference type="InterPro" id="IPR050351">
    <property type="entry name" value="BphY/WalK/GraS-like"/>
</dbReference>
<keyword evidence="7" id="KW-1133">Transmembrane helix</keyword>
<keyword evidence="4" id="KW-0808">Transferase</keyword>
<keyword evidence="3" id="KW-0597">Phosphoprotein</keyword>
<name>A0ABS5VU01_9BACT</name>
<accession>A0ABS5VU01</accession>
<evidence type="ECO:0000313" key="10">
    <source>
        <dbReference type="Proteomes" id="UP000772618"/>
    </source>
</evidence>
<reference evidence="9 10" key="1">
    <citation type="submission" date="2021-05" db="EMBL/GenBank/DDBJ databases">
        <title>A Polyphasic approach of four new species of the genus Ohtaekwangia: Ohtaekwangia histidinii sp. nov., Ohtaekwangia cretensis sp. nov., Ohtaekwangia indiensis sp. nov., Ohtaekwangia reichenbachii sp. nov. from diverse environment.</title>
        <authorList>
            <person name="Octaviana S."/>
        </authorList>
    </citation>
    <scope>NUCLEOTIDE SEQUENCE [LARGE SCALE GENOMIC DNA]</scope>
    <source>
        <strain evidence="9 10">PWU20</strain>
    </source>
</reference>
<dbReference type="Gene3D" id="3.30.565.10">
    <property type="entry name" value="Histidine kinase-like ATPase, C-terminal domain"/>
    <property type="match status" value="1"/>
</dbReference>
<protein>
    <recommendedName>
        <fullName evidence="2">histidine kinase</fullName>
        <ecNumber evidence="2">2.7.13.3</ecNumber>
    </recommendedName>
</protein>
<evidence type="ECO:0000256" key="1">
    <source>
        <dbReference type="ARBA" id="ARBA00000085"/>
    </source>
</evidence>
<keyword evidence="5" id="KW-0418">Kinase</keyword>
<dbReference type="SUPFAM" id="SSF47384">
    <property type="entry name" value="Homodimeric domain of signal transducing histidine kinase"/>
    <property type="match status" value="1"/>
</dbReference>
<dbReference type="RefSeq" id="WP_254154503.1">
    <property type="nucleotide sequence ID" value="NZ_JAHESD010000033.1"/>
</dbReference>
<evidence type="ECO:0000313" key="9">
    <source>
        <dbReference type="EMBL" id="MBT1704543.1"/>
    </source>
</evidence>
<keyword evidence="10" id="KW-1185">Reference proteome</keyword>
<dbReference type="InterPro" id="IPR036097">
    <property type="entry name" value="HisK_dim/P_sf"/>
</dbReference>
<dbReference type="Gene3D" id="1.10.287.130">
    <property type="match status" value="1"/>
</dbReference>
<dbReference type="PRINTS" id="PR00344">
    <property type="entry name" value="BCTRLSENSOR"/>
</dbReference>
<evidence type="ECO:0000256" key="5">
    <source>
        <dbReference type="ARBA" id="ARBA00022777"/>
    </source>
</evidence>
<dbReference type="Pfam" id="PF02518">
    <property type="entry name" value="HATPase_c"/>
    <property type="match status" value="1"/>
</dbReference>
<dbReference type="Pfam" id="PF00512">
    <property type="entry name" value="HisKA"/>
    <property type="match status" value="1"/>
</dbReference>
<sequence>MQILHKLVYTGIGFARNASERRSIYLCNLLSVILFLLGILLFTLYYLWYDWSVITATIPAIAVLCLSSILLNYFNLSALSRTWLCLVIPVTTMALSIYSKNIYFYRQEELDYFSFRFIILSSSVFPSIFFSIREKRFLFGVSILNYLILILFDPLHQAFNVPYSKHDMLKESNYYFINVVVTITYAIMVGAVLFLKRISEENEIKTEALINDLHKINNELLSKNKEIEIQNQEITAQTENLNASQTKLQEAYQLIEQQKERLLKTNNDLSSELVTINNNLTKTNNELIKHNNELRQFSYTVSHNLRGPVASLGGLINLISKENLSKENTEIFSHINSSVQRLDSIIKDLSNIIDIRHDLFNIRQKIDLDKEVSEIIEIHKKEINQLGISIKTNFSQCTEIFSVKPMLHSILYNLITNAIKYRSHERPPEINISCHYNENHFIIHVKDNGLGIDLKSHKDNLFRLYKRFHYHTEGRGLGLYLVKLQTEILGGHIEVESEVNRFTKFTVYLAKPINIDRQILHESKYASIFYDATLDSTGVIWNGPVPGNEYRNIFAKCVEFFKVYSTPNYITDLRNQGHVGKEDQQWAFETMIPEAARYGIKKVAAIGISDAYADENIKDYYLGIHNNLLKFGVEFRFFPSVEEASLWMVKSKS</sequence>
<dbReference type="InterPro" id="IPR003661">
    <property type="entry name" value="HisK_dim/P_dom"/>
</dbReference>
<evidence type="ECO:0000256" key="2">
    <source>
        <dbReference type="ARBA" id="ARBA00012438"/>
    </source>
</evidence>
<dbReference type="Proteomes" id="UP000772618">
    <property type="component" value="Unassembled WGS sequence"/>
</dbReference>
<dbReference type="EC" id="2.7.13.3" evidence="2"/>
<dbReference type="PANTHER" id="PTHR42878">
    <property type="entry name" value="TWO-COMPONENT HISTIDINE KINASE"/>
    <property type="match status" value="1"/>
</dbReference>
<proteinExistence type="predicted"/>
<dbReference type="CDD" id="cd00082">
    <property type="entry name" value="HisKA"/>
    <property type="match status" value="1"/>
</dbReference>
<organism evidence="9 10">
    <name type="scientific">Chryseosolibacter indicus</name>
    <dbReference type="NCBI Taxonomy" id="2782351"/>
    <lineage>
        <taxon>Bacteria</taxon>
        <taxon>Pseudomonadati</taxon>
        <taxon>Bacteroidota</taxon>
        <taxon>Cytophagia</taxon>
        <taxon>Cytophagales</taxon>
        <taxon>Chryseotaleaceae</taxon>
        <taxon>Chryseosolibacter</taxon>
    </lineage>
</organism>
<keyword evidence="7" id="KW-0812">Transmembrane</keyword>
<comment type="catalytic activity">
    <reaction evidence="1">
        <text>ATP + protein L-histidine = ADP + protein N-phospho-L-histidine.</text>
        <dbReference type="EC" id="2.7.13.3"/>
    </reaction>
</comment>
<feature type="coiled-coil region" evidence="6">
    <location>
        <begin position="210"/>
        <end position="293"/>
    </location>
</feature>
<dbReference type="EMBL" id="JAHESD010000033">
    <property type="protein sequence ID" value="MBT1704543.1"/>
    <property type="molecule type" value="Genomic_DNA"/>
</dbReference>
<evidence type="ECO:0000256" key="3">
    <source>
        <dbReference type="ARBA" id="ARBA00022553"/>
    </source>
</evidence>
<feature type="transmembrane region" description="Helical" evidence="7">
    <location>
        <begin position="54"/>
        <end position="76"/>
    </location>
</feature>
<evidence type="ECO:0000259" key="8">
    <source>
        <dbReference type="PROSITE" id="PS50109"/>
    </source>
</evidence>
<dbReference type="InterPro" id="IPR004358">
    <property type="entry name" value="Sig_transdc_His_kin-like_C"/>
</dbReference>
<keyword evidence="7" id="KW-0472">Membrane</keyword>
<dbReference type="SMART" id="SM00387">
    <property type="entry name" value="HATPase_c"/>
    <property type="match status" value="1"/>
</dbReference>
<keyword evidence="6" id="KW-0175">Coiled coil</keyword>
<feature type="transmembrane region" description="Helical" evidence="7">
    <location>
        <begin position="112"/>
        <end position="130"/>
    </location>
</feature>
<feature type="domain" description="Histidine kinase" evidence="8">
    <location>
        <begin position="300"/>
        <end position="513"/>
    </location>
</feature>
<evidence type="ECO:0000256" key="6">
    <source>
        <dbReference type="SAM" id="Coils"/>
    </source>
</evidence>
<dbReference type="InterPro" id="IPR005467">
    <property type="entry name" value="His_kinase_dom"/>
</dbReference>
<comment type="caution">
    <text evidence="9">The sequence shown here is derived from an EMBL/GenBank/DDBJ whole genome shotgun (WGS) entry which is preliminary data.</text>
</comment>